<dbReference type="STRING" id="341454.A0A4S2MPJ1"/>
<keyword evidence="3" id="KW-1185">Reference proteome</keyword>
<evidence type="ECO:0000256" key="1">
    <source>
        <dbReference type="SAM" id="MobiDB-lite"/>
    </source>
</evidence>
<reference evidence="2 3" key="1">
    <citation type="submission" date="2019-04" db="EMBL/GenBank/DDBJ databases">
        <title>Comparative genomics and transcriptomics to analyze fruiting body development in filamentous ascomycetes.</title>
        <authorList>
            <consortium name="DOE Joint Genome Institute"/>
            <person name="Lutkenhaus R."/>
            <person name="Traeger S."/>
            <person name="Breuer J."/>
            <person name="Kuo A."/>
            <person name="Lipzen A."/>
            <person name="Pangilinan J."/>
            <person name="Dilworth D."/>
            <person name="Sandor L."/>
            <person name="Poggeler S."/>
            <person name="Barry K."/>
            <person name="Grigoriev I.V."/>
            <person name="Nowrousian M."/>
        </authorList>
    </citation>
    <scope>NUCLEOTIDE SEQUENCE [LARGE SCALE GENOMIC DNA]</scope>
    <source>
        <strain evidence="2 3">CBS 389.68</strain>
    </source>
</reference>
<feature type="compositionally biased region" description="Low complexity" evidence="1">
    <location>
        <begin position="245"/>
        <end position="260"/>
    </location>
</feature>
<feature type="compositionally biased region" description="Basic and acidic residues" evidence="1">
    <location>
        <begin position="17"/>
        <end position="38"/>
    </location>
</feature>
<sequence>MPPKSRKAKQSQPATTTKEKPQEKPEKASDTNTRETRSKVLQPREVNKKVERPVFSSQKKNDTHASEAAASKSQPVTRSRSTSNTTTTSTSTTTSTTTGAQTTAKTTAEKNKSTTVKENEKEKDSNVAGNIKKTSVNYITAAASTPTPNSTSTSPPTPISASSSSSTAAFTTPPNSTTITTTPPGFRNPPTPASKSPIKTVDPRALVNNPISPVTPTPFTFSFPIPGRGSSLAPSQGGHTRTASKDSATTTKTPGNTPNNLSNSPKAPEGPVPKSEIIILGKFVALSKSFAELEQRIAGEFMGPKMAAIATDSTTKDEKQQQIANAAFRVHHSLHRLLSLVRSGSIEQQEAAYKICVNQWVFLARGPGFPDDEDKAYEFIDQHFAITGTAPIAAKTRINALIHFLNGARLAFVLARSHQPFVPVNKSPAGKSGNSTTTKNGKSKGIILGWLWIRMGSHGLCVL</sequence>
<feature type="region of interest" description="Disordered" evidence="1">
    <location>
        <begin position="219"/>
        <end position="271"/>
    </location>
</feature>
<name>A0A4S2MPJ1_9PEZI</name>
<organism evidence="2 3">
    <name type="scientific">Ascodesmis nigricans</name>
    <dbReference type="NCBI Taxonomy" id="341454"/>
    <lineage>
        <taxon>Eukaryota</taxon>
        <taxon>Fungi</taxon>
        <taxon>Dikarya</taxon>
        <taxon>Ascomycota</taxon>
        <taxon>Pezizomycotina</taxon>
        <taxon>Pezizomycetes</taxon>
        <taxon>Pezizales</taxon>
        <taxon>Ascodesmidaceae</taxon>
        <taxon>Ascodesmis</taxon>
    </lineage>
</organism>
<feature type="region of interest" description="Disordered" evidence="1">
    <location>
        <begin position="1"/>
        <end position="202"/>
    </location>
</feature>
<dbReference type="InParanoid" id="A0A4S2MPJ1"/>
<dbReference type="Proteomes" id="UP000298138">
    <property type="component" value="Unassembled WGS sequence"/>
</dbReference>
<protein>
    <submittedName>
        <fullName evidence="2">Uncharacterized protein</fullName>
    </submittedName>
</protein>
<gene>
    <name evidence="2" type="ORF">EX30DRAFT_122397</name>
</gene>
<dbReference type="EMBL" id="ML220135">
    <property type="protein sequence ID" value="TGZ79053.1"/>
    <property type="molecule type" value="Genomic_DNA"/>
</dbReference>
<evidence type="ECO:0000313" key="3">
    <source>
        <dbReference type="Proteomes" id="UP000298138"/>
    </source>
</evidence>
<feature type="compositionally biased region" description="Low complexity" evidence="1">
    <location>
        <begin position="77"/>
        <end position="106"/>
    </location>
</feature>
<accession>A0A4S2MPJ1</accession>
<feature type="compositionally biased region" description="Low complexity" evidence="1">
    <location>
        <begin position="140"/>
        <end position="184"/>
    </location>
</feature>
<feature type="compositionally biased region" description="Basic and acidic residues" evidence="1">
    <location>
        <begin position="107"/>
        <end position="125"/>
    </location>
</feature>
<proteinExistence type="predicted"/>
<evidence type="ECO:0000313" key="2">
    <source>
        <dbReference type="EMBL" id="TGZ79053.1"/>
    </source>
</evidence>
<dbReference type="AlphaFoldDB" id="A0A4S2MPJ1"/>